<proteinExistence type="predicted"/>
<evidence type="ECO:0000313" key="2">
    <source>
        <dbReference type="Proteomes" id="UP001162131"/>
    </source>
</evidence>
<evidence type="ECO:0000313" key="1">
    <source>
        <dbReference type="EMBL" id="CAG9310113.1"/>
    </source>
</evidence>
<dbReference type="EMBL" id="CAJZBQ010000001">
    <property type="protein sequence ID" value="CAG9310113.1"/>
    <property type="molecule type" value="Genomic_DNA"/>
</dbReference>
<reference evidence="1" key="1">
    <citation type="submission" date="2021-09" db="EMBL/GenBank/DDBJ databases">
        <authorList>
            <consortium name="AG Swart"/>
            <person name="Singh M."/>
            <person name="Singh A."/>
            <person name="Seah K."/>
            <person name="Emmerich C."/>
        </authorList>
    </citation>
    <scope>NUCLEOTIDE SEQUENCE</scope>
    <source>
        <strain evidence="1">ATCC30299</strain>
    </source>
</reference>
<dbReference type="Proteomes" id="UP001162131">
    <property type="component" value="Unassembled WGS sequence"/>
</dbReference>
<dbReference type="AlphaFoldDB" id="A0AAU9I3W5"/>
<protein>
    <submittedName>
        <fullName evidence="1">Uncharacterized protein</fullName>
    </submittedName>
</protein>
<name>A0AAU9I3W5_9CILI</name>
<sequence length="131" mass="15660">MWIRFLILLIAKQCLCQWLIYIYYTFSTDIGLKTSISESIAKSFPYQVDLNEVLVNSSSTLQLQNEKINAVLDLTFSISISQTLKELANQYHFLLISPENIPYSYSDWQFFNPHRLWCWSFYSWICIWLFF</sequence>
<accession>A0AAU9I3W5</accession>
<organism evidence="1 2">
    <name type="scientific">Blepharisma stoltei</name>
    <dbReference type="NCBI Taxonomy" id="1481888"/>
    <lineage>
        <taxon>Eukaryota</taxon>
        <taxon>Sar</taxon>
        <taxon>Alveolata</taxon>
        <taxon>Ciliophora</taxon>
        <taxon>Postciliodesmatophora</taxon>
        <taxon>Heterotrichea</taxon>
        <taxon>Heterotrichida</taxon>
        <taxon>Blepharismidae</taxon>
        <taxon>Blepharisma</taxon>
    </lineage>
</organism>
<comment type="caution">
    <text evidence="1">The sequence shown here is derived from an EMBL/GenBank/DDBJ whole genome shotgun (WGS) entry which is preliminary data.</text>
</comment>
<keyword evidence="2" id="KW-1185">Reference proteome</keyword>
<gene>
    <name evidence="1" type="ORF">BSTOLATCC_MIC322</name>
</gene>